<sequence length="223" mass="26069">MEDFIVENEINTANIVTMLKEAANFSRDAKHIFEDLCLEFESKNLLKYDDSIRENFFFDKNKGALDYEFYVASNNNTIIGFRLIVAAEEIDGCGRYQDITEKLDIDKNIPLLLVYGCFMPVVSISQSLDNTVSMMSACIGLTSDEDEEYDWTNFDIQKIEKNIEILVESKEWTKEIEEKRDYPAWENYFIKAKIRYKPILEIQNHEDIKILADKIKAMTFETI</sequence>
<name>A0A1D7TIM7_9BACT</name>
<gene>
    <name evidence="1" type="ORF">SHALO_1020</name>
</gene>
<dbReference type="KEGG" id="shal:SHALO_1020"/>
<keyword evidence="2" id="KW-1185">Reference proteome</keyword>
<dbReference type="EMBL" id="CP017111">
    <property type="protein sequence ID" value="AOO64800.1"/>
    <property type="molecule type" value="Genomic_DNA"/>
</dbReference>
<protein>
    <submittedName>
        <fullName evidence="1">Uncharacterized protein</fullName>
    </submittedName>
</protein>
<evidence type="ECO:0000313" key="1">
    <source>
        <dbReference type="EMBL" id="AOO64800.1"/>
    </source>
</evidence>
<dbReference type="Proteomes" id="UP000094609">
    <property type="component" value="Chromosome"/>
</dbReference>
<reference evidence="2" key="1">
    <citation type="submission" date="2016-08" db="EMBL/GenBank/DDBJ databases">
        <title>Complete genome sequence of the organohalide-respiring Epsilonproteobacterium Sulfurospirillum halorespirans.</title>
        <authorList>
            <person name="Goris T."/>
            <person name="Zimmermann J."/>
            <person name="Schenz B."/>
            <person name="Lemos M."/>
            <person name="Hackermueller J."/>
            <person name="Diekert G."/>
        </authorList>
    </citation>
    <scope>NUCLEOTIDE SEQUENCE [LARGE SCALE GENOMIC DNA]</scope>
    <source>
        <strain>DSM 13726</strain>
        <strain evidence="2">PCE-M2</strain>
    </source>
</reference>
<organism evidence="1 2">
    <name type="scientific">Sulfurospirillum halorespirans DSM 13726</name>
    <dbReference type="NCBI Taxonomy" id="1193502"/>
    <lineage>
        <taxon>Bacteria</taxon>
        <taxon>Pseudomonadati</taxon>
        <taxon>Campylobacterota</taxon>
        <taxon>Epsilonproteobacteria</taxon>
        <taxon>Campylobacterales</taxon>
        <taxon>Sulfurospirillaceae</taxon>
        <taxon>Sulfurospirillum</taxon>
    </lineage>
</organism>
<dbReference type="STRING" id="1193502.SHALO_1020"/>
<accession>A0A1D7TIM7</accession>
<evidence type="ECO:0000313" key="2">
    <source>
        <dbReference type="Proteomes" id="UP000094609"/>
    </source>
</evidence>
<dbReference type="AlphaFoldDB" id="A0A1D7TIM7"/>
<proteinExistence type="predicted"/>